<gene>
    <name evidence="2" type="ORF">HPB52_022698</name>
</gene>
<accession>A0A9D4SV93</accession>
<evidence type="ECO:0000313" key="3">
    <source>
        <dbReference type="Proteomes" id="UP000821837"/>
    </source>
</evidence>
<keyword evidence="3" id="KW-1185">Reference proteome</keyword>
<evidence type="ECO:0000256" key="1">
    <source>
        <dbReference type="SAM" id="MobiDB-lite"/>
    </source>
</evidence>
<evidence type="ECO:0000313" key="2">
    <source>
        <dbReference type="EMBL" id="KAH7948434.1"/>
    </source>
</evidence>
<feature type="compositionally biased region" description="Polar residues" evidence="1">
    <location>
        <begin position="28"/>
        <end position="37"/>
    </location>
</feature>
<proteinExistence type="predicted"/>
<comment type="caution">
    <text evidence="2">The sequence shown here is derived from an EMBL/GenBank/DDBJ whole genome shotgun (WGS) entry which is preliminary data.</text>
</comment>
<feature type="region of interest" description="Disordered" evidence="1">
    <location>
        <begin position="67"/>
        <end position="88"/>
    </location>
</feature>
<feature type="region of interest" description="Disordered" evidence="1">
    <location>
        <begin position="28"/>
        <end position="47"/>
    </location>
</feature>
<name>A0A9D4SV93_RHISA</name>
<evidence type="ECO:0008006" key="4">
    <source>
        <dbReference type="Google" id="ProtNLM"/>
    </source>
</evidence>
<sequence>MSTVNKKLLRTIKEEGSDSSRKLWQHVKAQQTNSDLPSHQLRGPESGRVMEDKECLHLIRRGMASKLQSTVGRREDDELASAPPRCDSITQRELDRAMGRLACSSGAGPDGIPPGLLKRTQRQTREEGNMDIAKEAFHDNSRGSGLLCEARRGVLGTHSLRARYTAELDTMCPLCQDAEETIRHIVQECAGLRPAIHDTQNSGTSEQNAMGATNDNSALSTALDFRSSGEPPSWEAVEATKRRLAYW</sequence>
<reference evidence="2" key="1">
    <citation type="journal article" date="2020" name="Cell">
        <title>Large-Scale Comparative Analyses of Tick Genomes Elucidate Their Genetic Diversity and Vector Capacities.</title>
        <authorList>
            <consortium name="Tick Genome and Microbiome Consortium (TIGMIC)"/>
            <person name="Jia N."/>
            <person name="Wang J."/>
            <person name="Shi W."/>
            <person name="Du L."/>
            <person name="Sun Y."/>
            <person name="Zhan W."/>
            <person name="Jiang J.F."/>
            <person name="Wang Q."/>
            <person name="Zhang B."/>
            <person name="Ji P."/>
            <person name="Bell-Sakyi L."/>
            <person name="Cui X.M."/>
            <person name="Yuan T.T."/>
            <person name="Jiang B.G."/>
            <person name="Yang W.F."/>
            <person name="Lam T.T."/>
            <person name="Chang Q.C."/>
            <person name="Ding S.J."/>
            <person name="Wang X.J."/>
            <person name="Zhu J.G."/>
            <person name="Ruan X.D."/>
            <person name="Zhao L."/>
            <person name="Wei J.T."/>
            <person name="Ye R.Z."/>
            <person name="Que T.C."/>
            <person name="Du C.H."/>
            <person name="Zhou Y.H."/>
            <person name="Cheng J.X."/>
            <person name="Dai P.F."/>
            <person name="Guo W.B."/>
            <person name="Han X.H."/>
            <person name="Huang E.J."/>
            <person name="Li L.F."/>
            <person name="Wei W."/>
            <person name="Gao Y.C."/>
            <person name="Liu J.Z."/>
            <person name="Shao H.Z."/>
            <person name="Wang X."/>
            <person name="Wang C.C."/>
            <person name="Yang T.C."/>
            <person name="Huo Q.B."/>
            <person name="Li W."/>
            <person name="Chen H.Y."/>
            <person name="Chen S.E."/>
            <person name="Zhou L.G."/>
            <person name="Ni X.B."/>
            <person name="Tian J.H."/>
            <person name="Sheng Y."/>
            <person name="Liu T."/>
            <person name="Pan Y.S."/>
            <person name="Xia L.Y."/>
            <person name="Li J."/>
            <person name="Zhao F."/>
            <person name="Cao W.C."/>
        </authorList>
    </citation>
    <scope>NUCLEOTIDE SEQUENCE</scope>
    <source>
        <strain evidence="2">Rsan-2018</strain>
    </source>
</reference>
<dbReference type="VEuPathDB" id="VectorBase:RSAN_029187"/>
<dbReference type="Proteomes" id="UP000821837">
    <property type="component" value="Chromosome 6"/>
</dbReference>
<dbReference type="EMBL" id="JABSTV010001252">
    <property type="protein sequence ID" value="KAH7948434.1"/>
    <property type="molecule type" value="Genomic_DNA"/>
</dbReference>
<dbReference type="AlphaFoldDB" id="A0A9D4SV93"/>
<reference evidence="2" key="2">
    <citation type="submission" date="2021-09" db="EMBL/GenBank/DDBJ databases">
        <authorList>
            <person name="Jia N."/>
            <person name="Wang J."/>
            <person name="Shi W."/>
            <person name="Du L."/>
            <person name="Sun Y."/>
            <person name="Zhan W."/>
            <person name="Jiang J."/>
            <person name="Wang Q."/>
            <person name="Zhang B."/>
            <person name="Ji P."/>
            <person name="Sakyi L.B."/>
            <person name="Cui X."/>
            <person name="Yuan T."/>
            <person name="Jiang B."/>
            <person name="Yang W."/>
            <person name="Lam T.T.-Y."/>
            <person name="Chang Q."/>
            <person name="Ding S."/>
            <person name="Wang X."/>
            <person name="Zhu J."/>
            <person name="Ruan X."/>
            <person name="Zhao L."/>
            <person name="Wei J."/>
            <person name="Que T."/>
            <person name="Du C."/>
            <person name="Cheng J."/>
            <person name="Dai P."/>
            <person name="Han X."/>
            <person name="Huang E."/>
            <person name="Gao Y."/>
            <person name="Liu J."/>
            <person name="Shao H."/>
            <person name="Ye R."/>
            <person name="Li L."/>
            <person name="Wei W."/>
            <person name="Wang X."/>
            <person name="Wang C."/>
            <person name="Huo Q."/>
            <person name="Li W."/>
            <person name="Guo W."/>
            <person name="Chen H."/>
            <person name="Chen S."/>
            <person name="Zhou L."/>
            <person name="Zhou L."/>
            <person name="Ni X."/>
            <person name="Tian J."/>
            <person name="Zhou Y."/>
            <person name="Sheng Y."/>
            <person name="Liu T."/>
            <person name="Pan Y."/>
            <person name="Xia L."/>
            <person name="Li J."/>
            <person name="Zhao F."/>
            <person name="Cao W."/>
        </authorList>
    </citation>
    <scope>NUCLEOTIDE SEQUENCE</scope>
    <source>
        <strain evidence="2">Rsan-2018</strain>
        <tissue evidence="2">Larvae</tissue>
    </source>
</reference>
<organism evidence="2 3">
    <name type="scientific">Rhipicephalus sanguineus</name>
    <name type="common">Brown dog tick</name>
    <name type="synonym">Ixodes sanguineus</name>
    <dbReference type="NCBI Taxonomy" id="34632"/>
    <lineage>
        <taxon>Eukaryota</taxon>
        <taxon>Metazoa</taxon>
        <taxon>Ecdysozoa</taxon>
        <taxon>Arthropoda</taxon>
        <taxon>Chelicerata</taxon>
        <taxon>Arachnida</taxon>
        <taxon>Acari</taxon>
        <taxon>Parasitiformes</taxon>
        <taxon>Ixodida</taxon>
        <taxon>Ixodoidea</taxon>
        <taxon>Ixodidae</taxon>
        <taxon>Rhipicephalinae</taxon>
        <taxon>Rhipicephalus</taxon>
        <taxon>Rhipicephalus</taxon>
    </lineage>
</organism>
<protein>
    <recommendedName>
        <fullName evidence="4">Tick transposon</fullName>
    </recommendedName>
</protein>